<dbReference type="InterPro" id="IPR002822">
    <property type="entry name" value="Ni_insertion"/>
</dbReference>
<comment type="similarity">
    <text evidence="2">Belongs to the LarC family.</text>
</comment>
<evidence type="ECO:0000256" key="1">
    <source>
        <dbReference type="ARBA" id="ARBA00022596"/>
    </source>
</evidence>
<evidence type="ECO:0000313" key="3">
    <source>
        <dbReference type="EMBL" id="SFJ68883.1"/>
    </source>
</evidence>
<gene>
    <name evidence="3" type="ORF">SAMN04488082_105187</name>
</gene>
<keyword evidence="2" id="KW-0456">Lyase</keyword>
<evidence type="ECO:0000313" key="4">
    <source>
        <dbReference type="Proteomes" id="UP000198635"/>
    </source>
</evidence>
<dbReference type="EMBL" id="FORX01000005">
    <property type="protein sequence ID" value="SFJ68883.1"/>
    <property type="molecule type" value="Genomic_DNA"/>
</dbReference>
<dbReference type="Proteomes" id="UP000198635">
    <property type="component" value="Unassembled WGS sequence"/>
</dbReference>
<protein>
    <recommendedName>
        <fullName evidence="2">Putative nickel insertion protein</fullName>
    </recommendedName>
</protein>
<reference evidence="4" key="1">
    <citation type="submission" date="2016-10" db="EMBL/GenBank/DDBJ databases">
        <authorList>
            <person name="Varghese N."/>
            <person name="Submissions S."/>
        </authorList>
    </citation>
    <scope>NUCLEOTIDE SEQUENCE [LARGE SCALE GENOMIC DNA]</scope>
    <source>
        <strain evidence="4">DSM 5918</strain>
    </source>
</reference>
<dbReference type="RefSeq" id="WP_092373699.1">
    <property type="nucleotide sequence ID" value="NZ_FORX01000005.1"/>
</dbReference>
<dbReference type="GO" id="GO:0016151">
    <property type="term" value="F:nickel cation binding"/>
    <property type="evidence" value="ECO:0007669"/>
    <property type="project" value="UniProtKB-UniRule"/>
</dbReference>
<keyword evidence="1 2" id="KW-0533">Nickel</keyword>
<dbReference type="GO" id="GO:0016829">
    <property type="term" value="F:lyase activity"/>
    <property type="evidence" value="ECO:0007669"/>
    <property type="project" value="UniProtKB-UniRule"/>
</dbReference>
<proteinExistence type="inferred from homology"/>
<organism evidence="3 4">
    <name type="scientific">Desulfomicrobium apsheronum</name>
    <dbReference type="NCBI Taxonomy" id="52560"/>
    <lineage>
        <taxon>Bacteria</taxon>
        <taxon>Pseudomonadati</taxon>
        <taxon>Thermodesulfobacteriota</taxon>
        <taxon>Desulfovibrionia</taxon>
        <taxon>Desulfovibrionales</taxon>
        <taxon>Desulfomicrobiaceae</taxon>
        <taxon>Desulfomicrobium</taxon>
    </lineage>
</organism>
<dbReference type="HAMAP" id="MF_01074">
    <property type="entry name" value="LarC"/>
    <property type="match status" value="1"/>
</dbReference>
<dbReference type="PANTHER" id="PTHR36566">
    <property type="entry name" value="NICKEL INSERTION PROTEIN-RELATED"/>
    <property type="match status" value="1"/>
</dbReference>
<dbReference type="NCBIfam" id="TIGR00299">
    <property type="entry name" value="nickel pincer cofactor biosynthesis protein LarC"/>
    <property type="match status" value="1"/>
</dbReference>
<dbReference type="OrthoDB" id="9765625at2"/>
<dbReference type="Gene3D" id="3.30.70.1380">
    <property type="entry name" value="Transcriptional regulatory protein pf0864 domain like"/>
    <property type="match status" value="1"/>
</dbReference>
<evidence type="ECO:0000256" key="2">
    <source>
        <dbReference type="HAMAP-Rule" id="MF_01074"/>
    </source>
</evidence>
<dbReference type="AlphaFoldDB" id="A0A1I3TEG1"/>
<sequence>MPELHLDCPAGIAGDMFLAAMADLGVDLSPLRAAFATAGVDVEITAREARDKGIRGKRMHIAAPHAQPLRHLADLTAIVRALPFSENVRSRSEGALERLAEVEARVHGCAVADVHFHEVGAVDTLVDVVGAFWVLEVLGVSRVTCSRLPWFSGTVQCAHGLMPLPAPATTVLLQGKPVYPTELVGELITPTGALLLDRMVDEFTSGPSGCLERSGLGLGTMELPTVNGLRVLLLAGDGPGLERVTVLETNVDHLTGEEIGGVFGALLDAGALDVLFLPGVMKKNRPGGLLQVLCRPGDLARIRDLTFAQTMSLGLRMTETTRAVLPRAASKRPTPWGDVDAKDTIMEGERYARPEFEALQALAKRTGRSVAQLRYLLGND</sequence>
<dbReference type="Pfam" id="PF01969">
    <property type="entry name" value="Ni_insertion"/>
    <property type="match status" value="1"/>
</dbReference>
<dbReference type="STRING" id="52560.SAMN04488082_105187"/>
<dbReference type="PANTHER" id="PTHR36566:SF1">
    <property type="entry name" value="PYRIDINIUM-3,5-BISTHIOCARBOXYLIC ACID MONONUCLEOTIDE NICKEL INSERTION PROTEIN"/>
    <property type="match status" value="1"/>
</dbReference>
<accession>A0A1I3TEG1</accession>
<name>A0A1I3TEG1_9BACT</name>
<keyword evidence="4" id="KW-1185">Reference proteome</keyword>